<gene>
    <name evidence="3" type="ORF">VTJ49DRAFT_7611</name>
</gene>
<accession>A0ABR3VGX8</accession>
<evidence type="ECO:0000256" key="1">
    <source>
        <dbReference type="ARBA" id="ARBA00038097"/>
    </source>
</evidence>
<dbReference type="Pfam" id="PF12697">
    <property type="entry name" value="Abhydrolase_6"/>
    <property type="match status" value="1"/>
</dbReference>
<dbReference type="PANTHER" id="PTHR42886">
    <property type="entry name" value="RE40534P-RELATED"/>
    <property type="match status" value="1"/>
</dbReference>
<feature type="domain" description="AB hydrolase-1" evidence="2">
    <location>
        <begin position="57"/>
        <end position="276"/>
    </location>
</feature>
<organism evidence="3 4">
    <name type="scientific">Humicola insolens</name>
    <name type="common">Soft-rot fungus</name>
    <dbReference type="NCBI Taxonomy" id="85995"/>
    <lineage>
        <taxon>Eukaryota</taxon>
        <taxon>Fungi</taxon>
        <taxon>Dikarya</taxon>
        <taxon>Ascomycota</taxon>
        <taxon>Pezizomycotina</taxon>
        <taxon>Sordariomycetes</taxon>
        <taxon>Sordariomycetidae</taxon>
        <taxon>Sordariales</taxon>
        <taxon>Chaetomiaceae</taxon>
        <taxon>Mycothermus</taxon>
    </lineage>
</organism>
<comment type="caution">
    <text evidence="3">The sequence shown here is derived from an EMBL/GenBank/DDBJ whole genome shotgun (WGS) entry which is preliminary data.</text>
</comment>
<dbReference type="InterPro" id="IPR029058">
    <property type="entry name" value="AB_hydrolase_fold"/>
</dbReference>
<comment type="similarity">
    <text evidence="1">Belongs to the peptidase S33 family. ABHD4/ABHD5 subfamily.</text>
</comment>
<dbReference type="PANTHER" id="PTHR42886:SF29">
    <property type="entry name" value="PUMMELIG, ISOFORM A"/>
    <property type="match status" value="1"/>
</dbReference>
<evidence type="ECO:0000259" key="2">
    <source>
        <dbReference type="Pfam" id="PF12697"/>
    </source>
</evidence>
<protein>
    <recommendedName>
        <fullName evidence="2">AB hydrolase-1 domain-containing protein</fullName>
    </recommendedName>
</protein>
<reference evidence="3 4" key="1">
    <citation type="journal article" date="2024" name="Commun. Biol.">
        <title>Comparative genomic analysis of thermophilic fungi reveals convergent evolutionary adaptations and gene losses.</title>
        <authorList>
            <person name="Steindorff A.S."/>
            <person name="Aguilar-Pontes M.V."/>
            <person name="Robinson A.J."/>
            <person name="Andreopoulos B."/>
            <person name="LaButti K."/>
            <person name="Kuo A."/>
            <person name="Mondo S."/>
            <person name="Riley R."/>
            <person name="Otillar R."/>
            <person name="Haridas S."/>
            <person name="Lipzen A."/>
            <person name="Grimwood J."/>
            <person name="Schmutz J."/>
            <person name="Clum A."/>
            <person name="Reid I.D."/>
            <person name="Moisan M.C."/>
            <person name="Butler G."/>
            <person name="Nguyen T.T.M."/>
            <person name="Dewar K."/>
            <person name="Conant G."/>
            <person name="Drula E."/>
            <person name="Henrissat B."/>
            <person name="Hansel C."/>
            <person name="Singer S."/>
            <person name="Hutchinson M.I."/>
            <person name="de Vries R.P."/>
            <person name="Natvig D.O."/>
            <person name="Powell A.J."/>
            <person name="Tsang A."/>
            <person name="Grigoriev I.V."/>
        </authorList>
    </citation>
    <scope>NUCLEOTIDE SEQUENCE [LARGE SCALE GENOMIC DNA]</scope>
    <source>
        <strain evidence="3 4">CBS 620.91</strain>
    </source>
</reference>
<name>A0ABR3VGX8_HUMIN</name>
<evidence type="ECO:0000313" key="4">
    <source>
        <dbReference type="Proteomes" id="UP001583172"/>
    </source>
</evidence>
<dbReference type="EMBL" id="JAZGSY010000094">
    <property type="protein sequence ID" value="KAL1840913.1"/>
    <property type="molecule type" value="Genomic_DNA"/>
</dbReference>
<evidence type="ECO:0000313" key="3">
    <source>
        <dbReference type="EMBL" id="KAL1840913.1"/>
    </source>
</evidence>
<dbReference type="Proteomes" id="UP001583172">
    <property type="component" value="Unassembled WGS sequence"/>
</dbReference>
<dbReference type="Gene3D" id="3.40.50.1820">
    <property type="entry name" value="alpha/beta hydrolase"/>
    <property type="match status" value="1"/>
</dbReference>
<dbReference type="InterPro" id="IPR000073">
    <property type="entry name" value="AB_hydrolase_1"/>
</dbReference>
<sequence>MFETFTLRWLRWRRPNPPPLYPLPDGVERIFIDTPGGKLEILYARPQGATRPDATPLFFVHGGMGGAWVWHEYLSFFSARGIPCYAVSMRGHGGSYYPSYLRMVYMTTKRMLADDVVAGLRWAQEREGGREVVLVGHSSGGGLSQLILSDGDVRVKGLVLVGATPGFGSFRVYTSWMSMDPWFLPRMWFQFGHSNSPLSHPTLTWNAFFSRAQSPAFVEAFHERLTPYESFLWSLGMSRPFVNMRNVVAQIAGWDKDQSDMGKHQNLMILAGELDTLMRVPIMEDLANTYRVACVGLASQKKKLKDVRAEVVPLDGEGDRDNAGYGVRFCMVPKAGHHMQNDIPWEVGAQKLMAFYEQL</sequence>
<proteinExistence type="inferred from homology"/>
<dbReference type="SUPFAM" id="SSF53474">
    <property type="entry name" value="alpha/beta-Hydrolases"/>
    <property type="match status" value="1"/>
</dbReference>
<keyword evidence="4" id="KW-1185">Reference proteome</keyword>